<protein>
    <submittedName>
        <fullName evidence="1">Uncharacterized protein</fullName>
    </submittedName>
</protein>
<dbReference type="EMBL" id="EQ973778">
    <property type="protein sequence ID" value="EEF49274.1"/>
    <property type="molecule type" value="Genomic_DNA"/>
</dbReference>
<organism evidence="1 2">
    <name type="scientific">Ricinus communis</name>
    <name type="common">Castor bean</name>
    <dbReference type="NCBI Taxonomy" id="3988"/>
    <lineage>
        <taxon>Eukaryota</taxon>
        <taxon>Viridiplantae</taxon>
        <taxon>Streptophyta</taxon>
        <taxon>Embryophyta</taxon>
        <taxon>Tracheophyta</taxon>
        <taxon>Spermatophyta</taxon>
        <taxon>Magnoliopsida</taxon>
        <taxon>eudicotyledons</taxon>
        <taxon>Gunneridae</taxon>
        <taxon>Pentapetalae</taxon>
        <taxon>rosids</taxon>
        <taxon>fabids</taxon>
        <taxon>Malpighiales</taxon>
        <taxon>Euphorbiaceae</taxon>
        <taxon>Acalyphoideae</taxon>
        <taxon>Acalypheae</taxon>
        <taxon>Ricinus</taxon>
    </lineage>
</organism>
<dbReference type="Proteomes" id="UP000008311">
    <property type="component" value="Unassembled WGS sequence"/>
</dbReference>
<accession>B9RGR2</accession>
<name>B9RGR2_RICCO</name>
<sequence length="49" mass="5731">MASNCYLRKSELEFPTNEGTHCGALYWHPSRTNQRTYACCCRTGHKIYM</sequence>
<proteinExistence type="predicted"/>
<keyword evidence="2" id="KW-1185">Reference proteome</keyword>
<reference evidence="2" key="1">
    <citation type="journal article" date="2010" name="Nat. Biotechnol.">
        <title>Draft genome sequence of the oilseed species Ricinus communis.</title>
        <authorList>
            <person name="Chan A.P."/>
            <person name="Crabtree J."/>
            <person name="Zhao Q."/>
            <person name="Lorenzi H."/>
            <person name="Orvis J."/>
            <person name="Puiu D."/>
            <person name="Melake-Berhan A."/>
            <person name="Jones K.M."/>
            <person name="Redman J."/>
            <person name="Chen G."/>
            <person name="Cahoon E.B."/>
            <person name="Gedil M."/>
            <person name="Stanke M."/>
            <person name="Haas B.J."/>
            <person name="Wortman J.R."/>
            <person name="Fraser-Liggett C.M."/>
            <person name="Ravel J."/>
            <person name="Rabinowicz P.D."/>
        </authorList>
    </citation>
    <scope>NUCLEOTIDE SEQUENCE [LARGE SCALE GENOMIC DNA]</scope>
    <source>
        <strain evidence="2">cv. Hale</strain>
    </source>
</reference>
<gene>
    <name evidence="1" type="ORF">RCOM_1442970</name>
</gene>
<evidence type="ECO:0000313" key="2">
    <source>
        <dbReference type="Proteomes" id="UP000008311"/>
    </source>
</evidence>
<dbReference type="AlphaFoldDB" id="B9RGR2"/>
<dbReference type="InParanoid" id="B9RGR2"/>
<evidence type="ECO:0000313" key="1">
    <source>
        <dbReference type="EMBL" id="EEF49274.1"/>
    </source>
</evidence>